<feature type="compositionally biased region" description="Acidic residues" evidence="1">
    <location>
        <begin position="99"/>
        <end position="119"/>
    </location>
</feature>
<evidence type="ECO:0000313" key="3">
    <source>
        <dbReference type="Proteomes" id="UP000274822"/>
    </source>
</evidence>
<name>A0A433QC88_9FUNG</name>
<feature type="compositionally biased region" description="Basic and acidic residues" evidence="1">
    <location>
        <begin position="75"/>
        <end position="98"/>
    </location>
</feature>
<dbReference type="Proteomes" id="UP000274822">
    <property type="component" value="Unassembled WGS sequence"/>
</dbReference>
<feature type="region of interest" description="Disordered" evidence="1">
    <location>
        <begin position="48"/>
        <end position="122"/>
    </location>
</feature>
<gene>
    <name evidence="2" type="ORF">BC938DRAFT_483315</name>
</gene>
<proteinExistence type="predicted"/>
<dbReference type="EMBL" id="RBNJ01008493">
    <property type="protein sequence ID" value="RUS27395.1"/>
    <property type="molecule type" value="Genomic_DNA"/>
</dbReference>
<evidence type="ECO:0000256" key="1">
    <source>
        <dbReference type="SAM" id="MobiDB-lite"/>
    </source>
</evidence>
<dbReference type="AlphaFoldDB" id="A0A433QC88"/>
<comment type="caution">
    <text evidence="2">The sequence shown here is derived from an EMBL/GenBank/DDBJ whole genome shotgun (WGS) entry which is preliminary data.</text>
</comment>
<evidence type="ECO:0000313" key="2">
    <source>
        <dbReference type="EMBL" id="RUS27395.1"/>
    </source>
</evidence>
<sequence>MSSVSSHGSSSNDQPPFHPRFTFLRKTDILDSLDASAGDRGYEADRWSVAATIDDDTNSVISGTGGGTRSISGGPDKEQDDHEERRTERRAEERHQEVIEEDDEDKRENGVAEDEEDHAFDDSRSAVADFGDDEISAPPQPQPSFVVTKSYQELLEENELLASQLRDLELAHKQQAQLVENLKVLAEGNEDLAHKALQAKDTSEQHFKEQAEQDKEQILAKIDNAATSAAANHVVNSSSSTVASIIGSSLADKLNRLIISVHNLVSSVSAAHPASSSPQHIDALKAILAAHLDPTDPALAAPVPSTAIVALLTEKQINDHLVTAYLGSLPFGTADHEGLNSAYAAQLSRFRATLGQDAASWFRKQTVRSLPLHPDTRAYLQTTAANLGSTLYQLLAQTYAVPTDRAAEYRRQIGNLLELAEELSLEIHAGEKDVCAQDVERGSVVDDYIMTVVPVQGEVVRSIEEKVVRFAVNHVFSDEEGYVHARAKVVLV</sequence>
<accession>A0A433QC88</accession>
<keyword evidence="3" id="KW-1185">Reference proteome</keyword>
<feature type="region of interest" description="Disordered" evidence="1">
    <location>
        <begin position="1"/>
        <end position="20"/>
    </location>
</feature>
<protein>
    <submittedName>
        <fullName evidence="2">Uncharacterized protein</fullName>
    </submittedName>
</protein>
<organism evidence="2 3">
    <name type="scientific">Jimgerdemannia flammicorona</name>
    <dbReference type="NCBI Taxonomy" id="994334"/>
    <lineage>
        <taxon>Eukaryota</taxon>
        <taxon>Fungi</taxon>
        <taxon>Fungi incertae sedis</taxon>
        <taxon>Mucoromycota</taxon>
        <taxon>Mucoromycotina</taxon>
        <taxon>Endogonomycetes</taxon>
        <taxon>Endogonales</taxon>
        <taxon>Endogonaceae</taxon>
        <taxon>Jimgerdemannia</taxon>
    </lineage>
</organism>
<feature type="compositionally biased region" description="Low complexity" evidence="1">
    <location>
        <begin position="1"/>
        <end position="11"/>
    </location>
</feature>
<reference evidence="2 3" key="1">
    <citation type="journal article" date="2018" name="New Phytol.">
        <title>Phylogenomics of Endogonaceae and evolution of mycorrhizas within Mucoromycota.</title>
        <authorList>
            <person name="Chang Y."/>
            <person name="Desiro A."/>
            <person name="Na H."/>
            <person name="Sandor L."/>
            <person name="Lipzen A."/>
            <person name="Clum A."/>
            <person name="Barry K."/>
            <person name="Grigoriev I.V."/>
            <person name="Martin F.M."/>
            <person name="Stajich J.E."/>
            <person name="Smith M.E."/>
            <person name="Bonito G."/>
            <person name="Spatafora J.W."/>
        </authorList>
    </citation>
    <scope>NUCLEOTIDE SEQUENCE [LARGE SCALE GENOMIC DNA]</scope>
    <source>
        <strain evidence="2 3">AD002</strain>
    </source>
</reference>